<protein>
    <submittedName>
        <fullName evidence="2">Alpha/Beta hydrolase protein</fullName>
    </submittedName>
</protein>
<dbReference type="Gene3D" id="3.40.50.1820">
    <property type="entry name" value="alpha/beta hydrolase"/>
    <property type="match status" value="1"/>
</dbReference>
<organism evidence="2 3">
    <name type="scientific">Aspergillus keveii</name>
    <dbReference type="NCBI Taxonomy" id="714993"/>
    <lineage>
        <taxon>Eukaryota</taxon>
        <taxon>Fungi</taxon>
        <taxon>Dikarya</taxon>
        <taxon>Ascomycota</taxon>
        <taxon>Pezizomycotina</taxon>
        <taxon>Eurotiomycetes</taxon>
        <taxon>Eurotiomycetidae</taxon>
        <taxon>Eurotiales</taxon>
        <taxon>Aspergillaceae</taxon>
        <taxon>Aspergillus</taxon>
        <taxon>Aspergillus subgen. Nidulantes</taxon>
    </lineage>
</organism>
<dbReference type="EMBL" id="JBFTWV010000020">
    <property type="protein sequence ID" value="KAL2797278.1"/>
    <property type="molecule type" value="Genomic_DNA"/>
</dbReference>
<keyword evidence="3" id="KW-1185">Reference proteome</keyword>
<dbReference type="InterPro" id="IPR050300">
    <property type="entry name" value="GDXG_lipolytic_enzyme"/>
</dbReference>
<accession>A0ABR4GE14</accession>
<comment type="caution">
    <text evidence="2">The sequence shown here is derived from an EMBL/GenBank/DDBJ whole genome shotgun (WGS) entry which is preliminary data.</text>
</comment>
<dbReference type="PANTHER" id="PTHR48081">
    <property type="entry name" value="AB HYDROLASE SUPERFAMILY PROTEIN C4A8.06C"/>
    <property type="match status" value="1"/>
</dbReference>
<dbReference type="InterPro" id="IPR029058">
    <property type="entry name" value="AB_hydrolase_fold"/>
</dbReference>
<proteinExistence type="predicted"/>
<sequence length="355" mass="39925">MKHTLSTWKTIDAWLGWFSIGARIVYAAICGPFRGTSGADTYHHHIIQAAVKALTRRFSPLQLQYLFKSYNELYLEYCKRTGVQPCFVSKDRGLGGFWIGDPTTAKYVVIHFHGGGFAMDATSAYLDFYPNIAKILSDEGITTAWLNVTYTLTPHGTYPTQFREAVEALRYVVEDIGRSPRDVILVGDSAGGNLCLALLSHISHPSPDIPRLDIAEPFKALVCLSPWVSFRHDWPSTEVNQYKDIDAQDVTERWANGYLNGRSTNYYMEACDAPETWWEGAQVEQTLVLAGSDEMLLDPIRSWVGKFSKLNPDTTLVVGQSECHIAPLIWPLFGDRHETQQGAALKSWLSERLRV</sequence>
<dbReference type="PANTHER" id="PTHR48081:SF31">
    <property type="entry name" value="STERYL ACETYL HYDROLASE MUG81-RELATED"/>
    <property type="match status" value="1"/>
</dbReference>
<dbReference type="InterPro" id="IPR019436">
    <property type="entry name" value="Say1-like"/>
</dbReference>
<dbReference type="GO" id="GO:0016787">
    <property type="term" value="F:hydrolase activity"/>
    <property type="evidence" value="ECO:0007669"/>
    <property type="project" value="UniProtKB-KW"/>
</dbReference>
<name>A0ABR4GE14_9EURO</name>
<evidence type="ECO:0000256" key="1">
    <source>
        <dbReference type="ARBA" id="ARBA00022801"/>
    </source>
</evidence>
<reference evidence="2 3" key="1">
    <citation type="submission" date="2024-07" db="EMBL/GenBank/DDBJ databases">
        <title>Section-level genome sequencing and comparative genomics of Aspergillus sections Usti and Cavernicolus.</title>
        <authorList>
            <consortium name="Lawrence Berkeley National Laboratory"/>
            <person name="Nybo J.L."/>
            <person name="Vesth T.C."/>
            <person name="Theobald S."/>
            <person name="Frisvad J.C."/>
            <person name="Larsen T.O."/>
            <person name="Kjaerboelling I."/>
            <person name="Rothschild-Mancinelli K."/>
            <person name="Lyhne E.K."/>
            <person name="Kogle M.E."/>
            <person name="Barry K."/>
            <person name="Clum A."/>
            <person name="Na H."/>
            <person name="Ledsgaard L."/>
            <person name="Lin J."/>
            <person name="Lipzen A."/>
            <person name="Kuo A."/>
            <person name="Riley R."/>
            <person name="Mondo S."/>
            <person name="Labutti K."/>
            <person name="Haridas S."/>
            <person name="Pangalinan J."/>
            <person name="Salamov A.A."/>
            <person name="Simmons B.A."/>
            <person name="Magnuson J.K."/>
            <person name="Chen J."/>
            <person name="Drula E."/>
            <person name="Henrissat B."/>
            <person name="Wiebenga A."/>
            <person name="Lubbers R.J."/>
            <person name="Gomes A.C."/>
            <person name="Makela M.R."/>
            <person name="Stajich J."/>
            <person name="Grigoriev I.V."/>
            <person name="Mortensen U.H."/>
            <person name="De Vries R.P."/>
            <person name="Baker S.E."/>
            <person name="Andersen M.R."/>
        </authorList>
    </citation>
    <scope>NUCLEOTIDE SEQUENCE [LARGE SCALE GENOMIC DNA]</scope>
    <source>
        <strain evidence="2 3">CBS 209.92</strain>
    </source>
</reference>
<dbReference type="SUPFAM" id="SSF53474">
    <property type="entry name" value="alpha/beta-Hydrolases"/>
    <property type="match status" value="1"/>
</dbReference>
<gene>
    <name evidence="2" type="ORF">BJX66DRAFT_348899</name>
</gene>
<evidence type="ECO:0000313" key="3">
    <source>
        <dbReference type="Proteomes" id="UP001610563"/>
    </source>
</evidence>
<keyword evidence="1 2" id="KW-0378">Hydrolase</keyword>
<dbReference type="Pfam" id="PF10340">
    <property type="entry name" value="Say1_Mug180"/>
    <property type="match status" value="1"/>
</dbReference>
<dbReference type="Proteomes" id="UP001610563">
    <property type="component" value="Unassembled WGS sequence"/>
</dbReference>
<evidence type="ECO:0000313" key="2">
    <source>
        <dbReference type="EMBL" id="KAL2797278.1"/>
    </source>
</evidence>